<sequence>MNQKERLLTALKRNIPDRVPNFEVWWGGNEGIEGYFLGRPVKNEVDSVKFAKKIGWGSVNGGYFGFSGGVSLEASNGSSHYAGGSWRTWKDYENLKFPLDSLEENLIHLKKISKIANNEGLATHIYILSSFHATCTSMGFEHFALACYDDLKLVEAFMDKVEEYNWLVLKRILDEVKIDFIVLDNDCAYKNGLMVSPELFEKLWFKRTEKTMEILKDRGVTYIMHTDGKVDEVIPFLIKLGFSALHGIEKACNNLGKIKEKFGKEISLLGNMDVVDLTKKNKKEIIEETKNMLNQGMVNGGYIAGCNTLVAKYIPVENYLTMIRAIEEYGDYK</sequence>
<dbReference type="InterPro" id="IPR052024">
    <property type="entry name" value="Methanogen_methyltrans"/>
</dbReference>
<comment type="caution">
    <text evidence="2">The sequence shown here is derived from an EMBL/GenBank/DDBJ whole genome shotgun (WGS) entry which is preliminary data.</text>
</comment>
<feature type="domain" description="Uroporphyrinogen decarboxylase (URO-D)" evidence="1">
    <location>
        <begin position="85"/>
        <end position="329"/>
    </location>
</feature>
<dbReference type="Pfam" id="PF01208">
    <property type="entry name" value="URO-D"/>
    <property type="match status" value="1"/>
</dbReference>
<accession>A0A2M7E9S9</accession>
<evidence type="ECO:0000259" key="1">
    <source>
        <dbReference type="Pfam" id="PF01208"/>
    </source>
</evidence>
<protein>
    <recommendedName>
        <fullName evidence="1">Uroporphyrinogen decarboxylase (URO-D) domain-containing protein</fullName>
    </recommendedName>
</protein>
<evidence type="ECO:0000313" key="3">
    <source>
        <dbReference type="Proteomes" id="UP000228886"/>
    </source>
</evidence>
<dbReference type="PANTHER" id="PTHR47099:SF1">
    <property type="entry name" value="METHYLCOBAMIDE:COM METHYLTRANSFERASE MTBA"/>
    <property type="match status" value="1"/>
</dbReference>
<dbReference type="InterPro" id="IPR000257">
    <property type="entry name" value="Uroporphyrinogen_deCOase"/>
</dbReference>
<dbReference type="PANTHER" id="PTHR47099">
    <property type="entry name" value="METHYLCOBAMIDE:COM METHYLTRANSFERASE MTBA"/>
    <property type="match status" value="1"/>
</dbReference>
<dbReference type="Gene3D" id="3.20.20.210">
    <property type="match status" value="1"/>
</dbReference>
<dbReference type="AlphaFoldDB" id="A0A2M7E9S9"/>
<dbReference type="SUPFAM" id="SSF51726">
    <property type="entry name" value="UROD/MetE-like"/>
    <property type="match status" value="1"/>
</dbReference>
<dbReference type="InterPro" id="IPR038071">
    <property type="entry name" value="UROD/MetE-like_sf"/>
</dbReference>
<dbReference type="EMBL" id="PETL01000096">
    <property type="protein sequence ID" value="PIV64497.1"/>
    <property type="molecule type" value="Genomic_DNA"/>
</dbReference>
<dbReference type="Proteomes" id="UP000228886">
    <property type="component" value="Unassembled WGS sequence"/>
</dbReference>
<organism evidence="2 3">
    <name type="scientific">bacterium (Candidatus Ratteibacteria) CG01_land_8_20_14_3_00_40_19</name>
    <dbReference type="NCBI Taxonomy" id="2014290"/>
    <lineage>
        <taxon>Bacteria</taxon>
        <taxon>Candidatus Ratteibacteria</taxon>
    </lineage>
</organism>
<evidence type="ECO:0000313" key="2">
    <source>
        <dbReference type="EMBL" id="PIV64497.1"/>
    </source>
</evidence>
<dbReference type="GO" id="GO:0006779">
    <property type="term" value="P:porphyrin-containing compound biosynthetic process"/>
    <property type="evidence" value="ECO:0007669"/>
    <property type="project" value="InterPro"/>
</dbReference>
<proteinExistence type="predicted"/>
<dbReference type="GO" id="GO:0004853">
    <property type="term" value="F:uroporphyrinogen decarboxylase activity"/>
    <property type="evidence" value="ECO:0007669"/>
    <property type="project" value="InterPro"/>
</dbReference>
<name>A0A2M7E9S9_9BACT</name>
<reference evidence="3" key="1">
    <citation type="submission" date="2017-09" db="EMBL/GenBank/DDBJ databases">
        <title>Depth-based differentiation of microbial function through sediment-hosted aquifers and enrichment of novel symbionts in the deep terrestrial subsurface.</title>
        <authorList>
            <person name="Probst A.J."/>
            <person name="Ladd B."/>
            <person name="Jarett J.K."/>
            <person name="Geller-Mcgrath D.E."/>
            <person name="Sieber C.M.K."/>
            <person name="Emerson J.B."/>
            <person name="Anantharaman K."/>
            <person name="Thomas B.C."/>
            <person name="Malmstrom R."/>
            <person name="Stieglmeier M."/>
            <person name="Klingl A."/>
            <person name="Woyke T."/>
            <person name="Ryan C.M."/>
            <person name="Banfield J.F."/>
        </authorList>
    </citation>
    <scope>NUCLEOTIDE SEQUENCE [LARGE SCALE GENOMIC DNA]</scope>
</reference>
<gene>
    <name evidence="2" type="ORF">COS11_01890</name>
</gene>